<proteinExistence type="predicted"/>
<comment type="caution">
    <text evidence="1">The sequence shown here is derived from an EMBL/GenBank/DDBJ whole genome shotgun (WGS) entry which is preliminary data.</text>
</comment>
<dbReference type="Proteomes" id="UP000321578">
    <property type="component" value="Unassembled WGS sequence"/>
</dbReference>
<accession>A0A5C6ZHX8</accession>
<sequence length="81" mass="9393">MKTTTHELSCSIFGHNLEPVYTTSEKSHHCRKFICTSCKTKVNMDANGEVQELPYKNEKISNALRQLFLLKRKSSERQFSI</sequence>
<dbReference type="RefSeq" id="WP_147086129.1">
    <property type="nucleotide sequence ID" value="NZ_VORM01000006.1"/>
</dbReference>
<dbReference type="OrthoDB" id="1447587at2"/>
<evidence type="ECO:0000313" key="2">
    <source>
        <dbReference type="Proteomes" id="UP000321578"/>
    </source>
</evidence>
<organism evidence="1 2">
    <name type="scientific">Subsaximicrobium wynnwilliamsii</name>
    <dbReference type="NCBI Taxonomy" id="291179"/>
    <lineage>
        <taxon>Bacteria</taxon>
        <taxon>Pseudomonadati</taxon>
        <taxon>Bacteroidota</taxon>
        <taxon>Flavobacteriia</taxon>
        <taxon>Flavobacteriales</taxon>
        <taxon>Flavobacteriaceae</taxon>
        <taxon>Subsaximicrobium</taxon>
    </lineage>
</organism>
<reference evidence="1 2" key="1">
    <citation type="submission" date="2019-08" db="EMBL/GenBank/DDBJ databases">
        <title>Genomes of Subsaximicrobium wynnwilliamsii strains.</title>
        <authorList>
            <person name="Bowman J.P."/>
        </authorList>
    </citation>
    <scope>NUCLEOTIDE SEQUENCE [LARGE SCALE GENOMIC DNA]</scope>
    <source>
        <strain evidence="1 2">2-80-2</strain>
    </source>
</reference>
<dbReference type="EMBL" id="VORO01000007">
    <property type="protein sequence ID" value="TXD89376.1"/>
    <property type="molecule type" value="Genomic_DNA"/>
</dbReference>
<gene>
    <name evidence="1" type="ORF">ESY86_08275</name>
</gene>
<evidence type="ECO:0000313" key="1">
    <source>
        <dbReference type="EMBL" id="TXD89376.1"/>
    </source>
</evidence>
<keyword evidence="2" id="KW-1185">Reference proteome</keyword>
<name>A0A5C6ZHX8_9FLAO</name>
<dbReference type="AlphaFoldDB" id="A0A5C6ZHX8"/>
<protein>
    <submittedName>
        <fullName evidence="1">Uncharacterized protein</fullName>
    </submittedName>
</protein>